<keyword evidence="3" id="KW-1185">Reference proteome</keyword>
<dbReference type="Gene3D" id="3.60.15.10">
    <property type="entry name" value="Ribonuclease Z/Hydroxyacylglutathione hydrolase-like"/>
    <property type="match status" value="1"/>
</dbReference>
<dbReference type="HOGENOM" id="CLU_036012_0_0_2"/>
<dbReference type="InterPro" id="IPR052926">
    <property type="entry name" value="Metallo-beta-lactamase_dom"/>
</dbReference>
<dbReference type="InterPro" id="IPR036866">
    <property type="entry name" value="RibonucZ/Hydroxyglut_hydro"/>
</dbReference>
<sequence>MSKSDIVSVKILVLVDDYAGFTNLLAEHGLSIMASIEYRDGTMYKILFDTGQSGEVLLKNMQKLSLNPSEFDAIVLSHRHYDHTGGLVRLLESTGSKPVIAHPDIEKPNYADRGGFKKFNLGFTRQDIEALRMRGELVLSRKPLELAPNVWFLGEIPRVYDNSYAVKGFLTLEGGEIVPDQMLDDTGVAIKLGNKAVVLAGCSHSGISNIAAQAKRLTGVEELSIIGGLHTASATDSEVERIASELKALGVSELHAGHCTGFNGIRVFHRIYGEKLRIIHSGYRAIFV</sequence>
<reference evidence="2 3" key="1">
    <citation type="journal article" date="2015" name="Stand. Genomic Sci.">
        <title>Complete genome sequence of and proposal of Thermofilum uzonense sp. nov. a novel hyperthermophilic crenarchaeon and emended description of the genus Thermofilum.</title>
        <authorList>
            <person name="Toshchakov S.V."/>
            <person name="Korzhenkov A.A."/>
            <person name="Samarov N.I."/>
            <person name="Mazunin I.O."/>
            <person name="Mozhey O.I."/>
            <person name="Shmyr I.S."/>
            <person name="Derbikova K.S."/>
            <person name="Taranov E.A."/>
            <person name="Dominova I.N."/>
            <person name="Bonch-Osmolovskaya E.A."/>
            <person name="Patrushev M.V."/>
            <person name="Podosokorskaya O.A."/>
            <person name="Kublanov I.V."/>
        </authorList>
    </citation>
    <scope>NUCLEOTIDE SEQUENCE [LARGE SCALE GENOMIC DNA]</scope>
    <source>
        <strain evidence="2 3">1807-2</strain>
    </source>
</reference>
<dbReference type="AlphaFoldDB" id="A0A0F7FJR2"/>
<feature type="domain" description="Metallo-beta-lactamase" evidence="1">
    <location>
        <begin position="43"/>
        <end position="123"/>
    </location>
</feature>
<dbReference type="RefSeq" id="WP_052884858.1">
    <property type="nucleotide sequence ID" value="NZ_CP009961.1"/>
</dbReference>
<protein>
    <submittedName>
        <fullName evidence="2">Beta-lactamase</fullName>
    </submittedName>
</protein>
<gene>
    <name evidence="2" type="ORF">MA03_01670</name>
</gene>
<dbReference type="SUPFAM" id="SSF56281">
    <property type="entry name" value="Metallo-hydrolase/oxidoreductase"/>
    <property type="match status" value="1"/>
</dbReference>
<evidence type="ECO:0000259" key="1">
    <source>
        <dbReference type="Pfam" id="PF00753"/>
    </source>
</evidence>
<dbReference type="Pfam" id="PF00753">
    <property type="entry name" value="Lactamase_B"/>
    <property type="match status" value="1"/>
</dbReference>
<name>A0A0F7FJR2_9CREN</name>
<dbReference type="GeneID" id="25400899"/>
<dbReference type="PANTHER" id="PTHR13754:SF18">
    <property type="entry name" value="7,8-DIHYDROPTERIN-6-METHYL-4-(BETA-D-RIBOFURANOSYL)-AMINOBENZENE-5'-PHOSPHATE SYNTHASE"/>
    <property type="match status" value="1"/>
</dbReference>
<dbReference type="CDD" id="cd07713">
    <property type="entry name" value="DHPS-like_MBL-fold"/>
    <property type="match status" value="1"/>
</dbReference>
<accession>A0A0F7FJR2</accession>
<evidence type="ECO:0000313" key="2">
    <source>
        <dbReference type="EMBL" id="AKG39297.1"/>
    </source>
</evidence>
<dbReference type="EMBL" id="CP009961">
    <property type="protein sequence ID" value="AKG39297.1"/>
    <property type="molecule type" value="Genomic_DNA"/>
</dbReference>
<dbReference type="GO" id="GO:0016740">
    <property type="term" value="F:transferase activity"/>
    <property type="evidence" value="ECO:0007669"/>
    <property type="project" value="TreeGrafter"/>
</dbReference>
<dbReference type="PANTHER" id="PTHR13754">
    <property type="entry name" value="METALLO-BETA-LACTAMASE SUPERFAMILY PROTEIN"/>
    <property type="match status" value="1"/>
</dbReference>
<organism evidence="2 3">
    <name type="scientific">Infirmifilum uzonense</name>
    <dbReference type="NCBI Taxonomy" id="1550241"/>
    <lineage>
        <taxon>Archaea</taxon>
        <taxon>Thermoproteota</taxon>
        <taxon>Thermoprotei</taxon>
        <taxon>Thermofilales</taxon>
        <taxon>Thermofilaceae</taxon>
        <taxon>Infirmifilum</taxon>
    </lineage>
</organism>
<dbReference type="Proteomes" id="UP000067434">
    <property type="component" value="Chromosome"/>
</dbReference>
<dbReference type="PATRIC" id="fig|1550241.5.peg.341"/>
<dbReference type="KEGG" id="thf:MA03_01670"/>
<evidence type="ECO:0000313" key="3">
    <source>
        <dbReference type="Proteomes" id="UP000067434"/>
    </source>
</evidence>
<dbReference type="InterPro" id="IPR041712">
    <property type="entry name" value="DHPS-like_MBL-fold"/>
</dbReference>
<proteinExistence type="predicted"/>
<dbReference type="OrthoDB" id="7773at2157"/>
<dbReference type="InterPro" id="IPR001279">
    <property type="entry name" value="Metallo-B-lactamas"/>
</dbReference>
<dbReference type="STRING" id="1550241.MA03_01670"/>